<keyword evidence="2" id="KW-0479">Metal-binding</keyword>
<evidence type="ECO:0000313" key="7">
    <source>
        <dbReference type="EMBL" id="EDO41797.1"/>
    </source>
</evidence>
<dbReference type="Pfam" id="PF13385">
    <property type="entry name" value="Laminin_G_3"/>
    <property type="match status" value="1"/>
</dbReference>
<protein>
    <recommendedName>
        <fullName evidence="6">Apple domain-containing protein</fullName>
    </recommendedName>
</protein>
<dbReference type="InterPro" id="IPR013320">
    <property type="entry name" value="ConA-like_dom_sf"/>
</dbReference>
<dbReference type="InterPro" id="IPR051360">
    <property type="entry name" value="Neuronal_Pentraxin_Related"/>
</dbReference>
<feature type="domain" description="Apple" evidence="6">
    <location>
        <begin position="217"/>
        <end position="303"/>
    </location>
</feature>
<gene>
    <name evidence="7" type="ORF">NEMVEDRAFT_v1g206075</name>
</gene>
<keyword evidence="5" id="KW-0732">Signal</keyword>
<dbReference type="PhylomeDB" id="A7S366"/>
<evidence type="ECO:0000256" key="5">
    <source>
        <dbReference type="SAM" id="SignalP"/>
    </source>
</evidence>
<dbReference type="Gene3D" id="2.60.120.200">
    <property type="match status" value="1"/>
</dbReference>
<feature type="signal peptide" evidence="5">
    <location>
        <begin position="1"/>
        <end position="25"/>
    </location>
</feature>
<dbReference type="AlphaFoldDB" id="A7S366"/>
<dbReference type="Proteomes" id="UP000001593">
    <property type="component" value="Unassembled WGS sequence"/>
</dbReference>
<evidence type="ECO:0000256" key="3">
    <source>
        <dbReference type="ARBA" id="ARBA00022837"/>
    </source>
</evidence>
<sequence length="304" mass="33924">MSYSTKPLLVVTVGILLFVNSVILSDSDFDVAFTSPSPSNFIKLTIDKQFVDLSVCLWLKNKDVSSSTVQGLVTYKNSLGQSFMTMLNTTASISIFQYKDASGMELPSIVTKAHVGDGAWHDVCFVWDHAVGSLKTFTAGKQDNFHIFMAWAEGSFKGDISRLNIWDRPLTLLEVRRMFLECSTKAAPPAHVVTWERATITFGIQNYVDVVDTSVTCDRQSLRGFFAQLRGGRCPGHVIRQVEAPDIMTCAHHCLSNPNCKSFNAVRRFPGRLMCELLEDGVKGEACTAEFTQESDHYYKPDFM</sequence>
<feature type="chain" id="PRO_5002714974" description="Apple domain-containing protein" evidence="5">
    <location>
        <begin position="26"/>
        <end position="304"/>
    </location>
</feature>
<evidence type="ECO:0000256" key="1">
    <source>
        <dbReference type="ARBA" id="ARBA00001913"/>
    </source>
</evidence>
<dbReference type="SUPFAM" id="SSF49899">
    <property type="entry name" value="Concanavalin A-like lectins/glucanases"/>
    <property type="match status" value="1"/>
</dbReference>
<dbReference type="PANTHER" id="PTHR19277:SF161">
    <property type="entry name" value="LAMININ G DOMAIN-CONTAINING PROTEIN"/>
    <property type="match status" value="1"/>
</dbReference>
<dbReference type="InterPro" id="IPR003609">
    <property type="entry name" value="Pan_app"/>
</dbReference>
<dbReference type="HOGENOM" id="CLU_916167_0_0_1"/>
<evidence type="ECO:0000256" key="4">
    <source>
        <dbReference type="ARBA" id="ARBA00023157"/>
    </source>
</evidence>
<evidence type="ECO:0000313" key="8">
    <source>
        <dbReference type="Proteomes" id="UP000001593"/>
    </source>
</evidence>
<evidence type="ECO:0000259" key="6">
    <source>
        <dbReference type="PROSITE" id="PS50948"/>
    </source>
</evidence>
<reference evidence="7 8" key="1">
    <citation type="journal article" date="2007" name="Science">
        <title>Sea anemone genome reveals ancestral eumetazoan gene repertoire and genomic organization.</title>
        <authorList>
            <person name="Putnam N.H."/>
            <person name="Srivastava M."/>
            <person name="Hellsten U."/>
            <person name="Dirks B."/>
            <person name="Chapman J."/>
            <person name="Salamov A."/>
            <person name="Terry A."/>
            <person name="Shapiro H."/>
            <person name="Lindquist E."/>
            <person name="Kapitonov V.V."/>
            <person name="Jurka J."/>
            <person name="Genikhovich G."/>
            <person name="Grigoriev I.V."/>
            <person name="Lucas S.M."/>
            <person name="Steele R.E."/>
            <person name="Finnerty J.R."/>
            <person name="Technau U."/>
            <person name="Martindale M.Q."/>
            <person name="Rokhsar D.S."/>
        </authorList>
    </citation>
    <scope>NUCLEOTIDE SEQUENCE [LARGE SCALE GENOMIC DNA]</scope>
    <source>
        <strain evidence="8">CH2 X CH6</strain>
    </source>
</reference>
<keyword evidence="3" id="KW-0106">Calcium</keyword>
<comment type="cofactor">
    <cofactor evidence="1">
        <name>Ca(2+)</name>
        <dbReference type="ChEBI" id="CHEBI:29108"/>
    </cofactor>
</comment>
<organism evidence="7 8">
    <name type="scientific">Nematostella vectensis</name>
    <name type="common">Starlet sea anemone</name>
    <dbReference type="NCBI Taxonomy" id="45351"/>
    <lineage>
        <taxon>Eukaryota</taxon>
        <taxon>Metazoa</taxon>
        <taxon>Cnidaria</taxon>
        <taxon>Anthozoa</taxon>
        <taxon>Hexacorallia</taxon>
        <taxon>Actiniaria</taxon>
        <taxon>Edwardsiidae</taxon>
        <taxon>Nematostella</taxon>
    </lineage>
</organism>
<dbReference type="GO" id="GO:0046872">
    <property type="term" value="F:metal ion binding"/>
    <property type="evidence" value="ECO:0007669"/>
    <property type="project" value="UniProtKB-KW"/>
</dbReference>
<dbReference type="PANTHER" id="PTHR19277">
    <property type="entry name" value="PENTRAXIN"/>
    <property type="match status" value="1"/>
</dbReference>
<keyword evidence="4" id="KW-1015">Disulfide bond</keyword>
<dbReference type="InParanoid" id="A7S366"/>
<dbReference type="EMBL" id="DS469572">
    <property type="protein sequence ID" value="EDO41797.1"/>
    <property type="molecule type" value="Genomic_DNA"/>
</dbReference>
<name>A7S366_NEMVE</name>
<accession>A7S366</accession>
<keyword evidence="8" id="KW-1185">Reference proteome</keyword>
<proteinExistence type="predicted"/>
<dbReference type="PROSITE" id="PS50948">
    <property type="entry name" value="PAN"/>
    <property type="match status" value="1"/>
</dbReference>
<evidence type="ECO:0000256" key="2">
    <source>
        <dbReference type="ARBA" id="ARBA00022723"/>
    </source>
</evidence>